<evidence type="ECO:0000256" key="2">
    <source>
        <dbReference type="ARBA" id="ARBA00022723"/>
    </source>
</evidence>
<dbReference type="Pfam" id="PF07995">
    <property type="entry name" value="GSDH"/>
    <property type="match status" value="1"/>
</dbReference>
<dbReference type="PANTHER" id="PTHR19328:SF75">
    <property type="entry name" value="ALDOSE SUGAR DEHYDROGENASE YLII"/>
    <property type="match status" value="1"/>
</dbReference>
<accession>A0A927ARY8</accession>
<dbReference type="SUPFAM" id="SSF49785">
    <property type="entry name" value="Galactose-binding domain-like"/>
    <property type="match status" value="1"/>
</dbReference>
<feature type="domain" description="Cytochrome c" evidence="7">
    <location>
        <begin position="616"/>
        <end position="704"/>
    </location>
</feature>
<dbReference type="GO" id="GO:0046872">
    <property type="term" value="F:metal ion binding"/>
    <property type="evidence" value="ECO:0007669"/>
    <property type="project" value="UniProtKB-KW"/>
</dbReference>
<evidence type="ECO:0000256" key="6">
    <source>
        <dbReference type="SAM" id="SignalP"/>
    </source>
</evidence>
<evidence type="ECO:0000256" key="4">
    <source>
        <dbReference type="PROSITE-ProRule" id="PRU00433"/>
    </source>
</evidence>
<dbReference type="AlphaFoldDB" id="A0A927ARY8"/>
<name>A0A927ARY8_9BACT</name>
<proteinExistence type="predicted"/>
<gene>
    <name evidence="8" type="ORF">IC229_20460</name>
</gene>
<feature type="compositionally biased region" description="Basic and acidic residues" evidence="5">
    <location>
        <begin position="184"/>
        <end position="195"/>
    </location>
</feature>
<dbReference type="InterPro" id="IPR012938">
    <property type="entry name" value="Glc/Sorbosone_DH"/>
</dbReference>
<evidence type="ECO:0000313" key="8">
    <source>
        <dbReference type="EMBL" id="MBD2703031.1"/>
    </source>
</evidence>
<feature type="compositionally biased region" description="Polar residues" evidence="5">
    <location>
        <begin position="174"/>
        <end position="183"/>
    </location>
</feature>
<sequence length="874" mass="97325">MQRVKRPLLLLLAVVGLLLSFRQDTPPTSAPDEHRFRKVFLTGNMPDLIEMDVAPNGDIYFITMTGGVWVYDVRKKDTRMLSKIPVSMATEARMQGIVLDPKFSQNRRLYLFYAPLNQGKVNRVSRFTLQGDSLARSTEKVVIEITDSGHCCHAGGGMAFDKHGNLYIATGDNSNPFGTNYSPSDERPGREEYDAQRSSANTNDLRGKVLRIHPEDDGSYTIPAGNLFAKIDNGSDRRTRPEIYIMGCRNPYRVTVDRDTDLLYWSEVGPDASDTQARGPRGYDEFNQAAKPGNHGWPLVIGNNEPYAKVNFDNDSIREKIDPAKPINSSPNNTGLRELPPAQKPMIWYPYDNSSEFPELGAGGRTAIMGPIYYYDAQNPSKTKFPAYFDRKLLIADWMRNWIKVVSLDDQKKLNRIDPFMPSATFRKPMSMKFGPDGALYVIEHGSLWGGNKDSRLVRIDYIAGNRPPVAKITTSTEAGPSPMRVSLSARQSLDYDQDDALTYQWFADGKPLAQKSVDVQPVLTKPGTHRIKLVVRDKAGATSTAEKTILVGNTPPTIRIELPDTGLLRTPQMTYRVHVSDPEDGRINPKDVAVKLTYLPTNRALTQSSTGAVVSEYQRGLTWIEESDCKACHALTSKSVGPSFQAIAQRYQSQKKAPDLIATLGQKIIRGGHGVWGEANMSAHPQLAPDVTDEMVRYILSLTDDKPVEKTLPTEGQIDVDLKKPGTYVLTASYTDRGNKAIKPLSRQVVSVLRSPVFQGQDFDKGLELHRGEILQGINNLSYAMAKQVDMSGVRQLLFQFITETPGTTIRIRADSPTGDTLGEVAVPVGKWKNWQESSVSLKPLTGRHDIYLCFENRGNIFNLAEVKSVTFK</sequence>
<evidence type="ECO:0000256" key="1">
    <source>
        <dbReference type="ARBA" id="ARBA00022617"/>
    </source>
</evidence>
<dbReference type="Gene3D" id="1.10.760.10">
    <property type="entry name" value="Cytochrome c-like domain"/>
    <property type="match status" value="1"/>
</dbReference>
<dbReference type="SUPFAM" id="SSF46626">
    <property type="entry name" value="Cytochrome c"/>
    <property type="match status" value="1"/>
</dbReference>
<dbReference type="GO" id="GO:0020037">
    <property type="term" value="F:heme binding"/>
    <property type="evidence" value="ECO:0007669"/>
    <property type="project" value="InterPro"/>
</dbReference>
<keyword evidence="6" id="KW-0732">Signal</keyword>
<dbReference type="Gene3D" id="2.60.120.260">
    <property type="entry name" value="Galactose-binding domain-like"/>
    <property type="match status" value="1"/>
</dbReference>
<dbReference type="Pfam" id="PF18911">
    <property type="entry name" value="PKD_4"/>
    <property type="match status" value="1"/>
</dbReference>
<dbReference type="Pfam" id="PF00034">
    <property type="entry name" value="Cytochrom_C"/>
    <property type="match status" value="1"/>
</dbReference>
<evidence type="ECO:0000313" key="9">
    <source>
        <dbReference type="Proteomes" id="UP000598820"/>
    </source>
</evidence>
<dbReference type="InterPro" id="IPR011041">
    <property type="entry name" value="Quinoprot_gluc/sorb_DH_b-prop"/>
</dbReference>
<dbReference type="CDD" id="cd04084">
    <property type="entry name" value="CBM6_xylanase-like"/>
    <property type="match status" value="1"/>
</dbReference>
<dbReference type="InterPro" id="IPR013783">
    <property type="entry name" value="Ig-like_fold"/>
</dbReference>
<dbReference type="PROSITE" id="PS51007">
    <property type="entry name" value="CYTC"/>
    <property type="match status" value="1"/>
</dbReference>
<evidence type="ECO:0000259" key="7">
    <source>
        <dbReference type="PROSITE" id="PS51007"/>
    </source>
</evidence>
<keyword evidence="3 4" id="KW-0408">Iron</keyword>
<evidence type="ECO:0000256" key="3">
    <source>
        <dbReference type="ARBA" id="ARBA00023004"/>
    </source>
</evidence>
<dbReference type="PANTHER" id="PTHR19328">
    <property type="entry name" value="HEDGEHOG-INTERACTING PROTEIN"/>
    <property type="match status" value="1"/>
</dbReference>
<evidence type="ECO:0000256" key="5">
    <source>
        <dbReference type="SAM" id="MobiDB-lite"/>
    </source>
</evidence>
<dbReference type="InterPro" id="IPR008979">
    <property type="entry name" value="Galactose-bd-like_sf"/>
</dbReference>
<reference evidence="8" key="1">
    <citation type="submission" date="2020-09" db="EMBL/GenBank/DDBJ databases">
        <authorList>
            <person name="Kim M.K."/>
        </authorList>
    </citation>
    <scope>NUCLEOTIDE SEQUENCE</scope>
    <source>
        <strain evidence="8">BT702</strain>
    </source>
</reference>
<dbReference type="SUPFAM" id="SSF50952">
    <property type="entry name" value="Soluble quinoprotein glucose dehydrogenase"/>
    <property type="match status" value="1"/>
</dbReference>
<organism evidence="8 9">
    <name type="scientific">Spirosoma profusum</name>
    <dbReference type="NCBI Taxonomy" id="2771354"/>
    <lineage>
        <taxon>Bacteria</taxon>
        <taxon>Pseudomonadati</taxon>
        <taxon>Bacteroidota</taxon>
        <taxon>Cytophagia</taxon>
        <taxon>Cytophagales</taxon>
        <taxon>Cytophagaceae</taxon>
        <taxon>Spirosoma</taxon>
    </lineage>
</organism>
<dbReference type="InterPro" id="IPR009056">
    <property type="entry name" value="Cyt_c-like_dom"/>
</dbReference>
<dbReference type="InterPro" id="IPR005084">
    <property type="entry name" value="CBM6"/>
</dbReference>
<dbReference type="Gene3D" id="2.120.10.30">
    <property type="entry name" value="TolB, C-terminal domain"/>
    <property type="match status" value="1"/>
</dbReference>
<protein>
    <submittedName>
        <fullName evidence="8">PQQ-dependent sugar dehydrogenase</fullName>
    </submittedName>
</protein>
<dbReference type="Gene3D" id="2.60.40.10">
    <property type="entry name" value="Immunoglobulins"/>
    <property type="match status" value="1"/>
</dbReference>
<dbReference type="Proteomes" id="UP000598820">
    <property type="component" value="Unassembled WGS sequence"/>
</dbReference>
<keyword evidence="1 4" id="KW-0349">Heme</keyword>
<dbReference type="Pfam" id="PF03422">
    <property type="entry name" value="CBM_6"/>
    <property type="match status" value="1"/>
</dbReference>
<dbReference type="SUPFAM" id="SSF49299">
    <property type="entry name" value="PKD domain"/>
    <property type="match status" value="1"/>
</dbReference>
<dbReference type="EMBL" id="JACWZY010000019">
    <property type="protein sequence ID" value="MBD2703031.1"/>
    <property type="molecule type" value="Genomic_DNA"/>
</dbReference>
<dbReference type="InterPro" id="IPR035986">
    <property type="entry name" value="PKD_dom_sf"/>
</dbReference>
<dbReference type="SMART" id="SM00089">
    <property type="entry name" value="PKD"/>
    <property type="match status" value="1"/>
</dbReference>
<feature type="region of interest" description="Disordered" evidence="5">
    <location>
        <begin position="174"/>
        <end position="201"/>
    </location>
</feature>
<dbReference type="InterPro" id="IPR011042">
    <property type="entry name" value="6-blade_b-propeller_TolB-like"/>
</dbReference>
<dbReference type="GO" id="GO:0009055">
    <property type="term" value="F:electron transfer activity"/>
    <property type="evidence" value="ECO:0007669"/>
    <property type="project" value="InterPro"/>
</dbReference>
<dbReference type="RefSeq" id="WP_190888881.1">
    <property type="nucleotide sequence ID" value="NZ_JACWZY010000019.1"/>
</dbReference>
<feature type="chain" id="PRO_5036713754" evidence="6">
    <location>
        <begin position="23"/>
        <end position="874"/>
    </location>
</feature>
<dbReference type="GO" id="GO:0030246">
    <property type="term" value="F:carbohydrate binding"/>
    <property type="evidence" value="ECO:0007669"/>
    <property type="project" value="InterPro"/>
</dbReference>
<keyword evidence="9" id="KW-1185">Reference proteome</keyword>
<dbReference type="InterPro" id="IPR022409">
    <property type="entry name" value="PKD/Chitinase_dom"/>
</dbReference>
<feature type="signal peptide" evidence="6">
    <location>
        <begin position="1"/>
        <end position="22"/>
    </location>
</feature>
<keyword evidence="2 4" id="KW-0479">Metal-binding</keyword>
<dbReference type="InterPro" id="IPR000601">
    <property type="entry name" value="PKD_dom"/>
</dbReference>
<dbReference type="CDD" id="cd00146">
    <property type="entry name" value="PKD"/>
    <property type="match status" value="1"/>
</dbReference>
<dbReference type="InterPro" id="IPR036909">
    <property type="entry name" value="Cyt_c-like_dom_sf"/>
</dbReference>
<comment type="caution">
    <text evidence="8">The sequence shown here is derived from an EMBL/GenBank/DDBJ whole genome shotgun (WGS) entry which is preliminary data.</text>
</comment>